<protein>
    <submittedName>
        <fullName evidence="1">Uncharacterized protein</fullName>
    </submittedName>
</protein>
<name>A0A0A9A821_ARUDO</name>
<reference evidence="1" key="1">
    <citation type="submission" date="2014-09" db="EMBL/GenBank/DDBJ databases">
        <authorList>
            <person name="Magalhaes I.L.F."/>
            <person name="Oliveira U."/>
            <person name="Santos F.R."/>
            <person name="Vidigal T.H.D.A."/>
            <person name="Brescovit A.D."/>
            <person name="Santos A.J."/>
        </authorList>
    </citation>
    <scope>NUCLEOTIDE SEQUENCE</scope>
    <source>
        <tissue evidence="1">Shoot tissue taken approximately 20 cm above the soil surface</tissue>
    </source>
</reference>
<reference evidence="1" key="2">
    <citation type="journal article" date="2015" name="Data Brief">
        <title>Shoot transcriptome of the giant reed, Arundo donax.</title>
        <authorList>
            <person name="Barrero R.A."/>
            <person name="Guerrero F.D."/>
            <person name="Moolhuijzen P."/>
            <person name="Goolsby J.A."/>
            <person name="Tidwell J."/>
            <person name="Bellgard S.E."/>
            <person name="Bellgard M.I."/>
        </authorList>
    </citation>
    <scope>NUCLEOTIDE SEQUENCE</scope>
    <source>
        <tissue evidence="1">Shoot tissue taken approximately 20 cm above the soil surface</tissue>
    </source>
</reference>
<accession>A0A0A9A821</accession>
<organism evidence="1">
    <name type="scientific">Arundo donax</name>
    <name type="common">Giant reed</name>
    <name type="synonym">Donax arundinaceus</name>
    <dbReference type="NCBI Taxonomy" id="35708"/>
    <lineage>
        <taxon>Eukaryota</taxon>
        <taxon>Viridiplantae</taxon>
        <taxon>Streptophyta</taxon>
        <taxon>Embryophyta</taxon>
        <taxon>Tracheophyta</taxon>
        <taxon>Spermatophyta</taxon>
        <taxon>Magnoliopsida</taxon>
        <taxon>Liliopsida</taxon>
        <taxon>Poales</taxon>
        <taxon>Poaceae</taxon>
        <taxon>PACMAD clade</taxon>
        <taxon>Arundinoideae</taxon>
        <taxon>Arundineae</taxon>
        <taxon>Arundo</taxon>
    </lineage>
</organism>
<dbReference type="AlphaFoldDB" id="A0A0A9A821"/>
<dbReference type="EMBL" id="GBRH01252785">
    <property type="protein sequence ID" value="JAD45110.1"/>
    <property type="molecule type" value="Transcribed_RNA"/>
</dbReference>
<proteinExistence type="predicted"/>
<evidence type="ECO:0000313" key="1">
    <source>
        <dbReference type="EMBL" id="JAD45110.1"/>
    </source>
</evidence>
<sequence length="22" mass="2478">MKLCSLSICTNSITKRTYPGFN</sequence>